<evidence type="ECO:0008006" key="3">
    <source>
        <dbReference type="Google" id="ProtNLM"/>
    </source>
</evidence>
<keyword evidence="2" id="KW-1185">Reference proteome</keyword>
<sequence>MVQVKEAASHAADRAREAIARVVPESAQNLSSATREALEAVIRDEIELKLADVQATAARAVDAARSASDRLTEQMLTLGRSATALEQHMEQVSSQQREKDSEAFARRVSLLIDSMNSASIDVGKILSDEVDDKAWDSYLKGNRGVFTRRAVRLLEGSETRAIKAHYDSDIEFQDAVHRYVHDFEAMMRRIVADKDGGVIAVTLMSSDTGKLYAALAQVVDKRR</sequence>
<protein>
    <recommendedName>
        <fullName evidence="3">ATPase</fullName>
    </recommendedName>
</protein>
<organism evidence="1 2">
    <name type="scientific">Sphingomonas daechungensis</name>
    <dbReference type="NCBI Taxonomy" id="1176646"/>
    <lineage>
        <taxon>Bacteria</taxon>
        <taxon>Pseudomonadati</taxon>
        <taxon>Pseudomonadota</taxon>
        <taxon>Alphaproteobacteria</taxon>
        <taxon>Sphingomonadales</taxon>
        <taxon>Sphingomonadaceae</taxon>
        <taxon>Sphingomonas</taxon>
    </lineage>
</organism>
<dbReference type="EMBL" id="CP060780">
    <property type="protein sequence ID" value="QNP42483.1"/>
    <property type="molecule type" value="Genomic_DNA"/>
</dbReference>
<gene>
    <name evidence="1" type="ORF">H9L15_09365</name>
</gene>
<evidence type="ECO:0000313" key="2">
    <source>
        <dbReference type="Proteomes" id="UP000516134"/>
    </source>
</evidence>
<reference evidence="1 2" key="1">
    <citation type="submission" date="2020-08" db="EMBL/GenBank/DDBJ databases">
        <title>Genome sequence of Sphingomonas daechungensis KACC 18115T.</title>
        <authorList>
            <person name="Hyun D.-W."/>
            <person name="Bae J.-W."/>
        </authorList>
    </citation>
    <scope>NUCLEOTIDE SEQUENCE [LARGE SCALE GENOMIC DNA]</scope>
    <source>
        <strain evidence="1 2">KACC 18115</strain>
    </source>
</reference>
<proteinExistence type="predicted"/>
<dbReference type="RefSeq" id="WP_187713915.1">
    <property type="nucleotide sequence ID" value="NZ_CP060780.1"/>
</dbReference>
<dbReference type="Proteomes" id="UP000516134">
    <property type="component" value="Chromosome"/>
</dbReference>
<evidence type="ECO:0000313" key="1">
    <source>
        <dbReference type="EMBL" id="QNP42483.1"/>
    </source>
</evidence>
<name>A0ABX6T4A4_9SPHN</name>
<accession>A0ABX6T4A4</accession>